<evidence type="ECO:0000256" key="8">
    <source>
        <dbReference type="ARBA" id="ARBA00023289"/>
    </source>
</evidence>
<comment type="subcellular location">
    <subcellularLocation>
        <location evidence="1 9">Cell membrane</location>
        <topology evidence="1 9">Lipid-anchor</topology>
        <orientation evidence="1 9">Cytoplasmic side</orientation>
    </subcellularLocation>
</comment>
<dbReference type="GO" id="GO:0007186">
    <property type="term" value="P:G protein-coupled receptor signaling pathway"/>
    <property type="evidence" value="ECO:0007669"/>
    <property type="project" value="InterPro"/>
</dbReference>
<dbReference type="EMBL" id="JAODUO010000315">
    <property type="protein sequence ID" value="KAK2183327.1"/>
    <property type="molecule type" value="Genomic_DNA"/>
</dbReference>
<dbReference type="GO" id="GO:0031681">
    <property type="term" value="F:G-protein beta-subunit binding"/>
    <property type="evidence" value="ECO:0007669"/>
    <property type="project" value="InterPro"/>
</dbReference>
<evidence type="ECO:0000259" key="10">
    <source>
        <dbReference type="PROSITE" id="PS50058"/>
    </source>
</evidence>
<evidence type="ECO:0000256" key="6">
    <source>
        <dbReference type="ARBA" id="ARBA00023224"/>
    </source>
</evidence>
<keyword evidence="6 9" id="KW-0807">Transducer</keyword>
<comment type="function">
    <text evidence="9">Guanine nucleotide-binding proteins (G proteins) are involved as a modulator or transducer in various transmembrane signaling systems. The beta and gamma chains are required for the GTPase activity, for replacement of GDP by GTP, and for G protein-effector interaction.</text>
</comment>
<dbReference type="GO" id="GO:0005834">
    <property type="term" value="C:heterotrimeric G-protein complex"/>
    <property type="evidence" value="ECO:0007669"/>
    <property type="project" value="InterPro"/>
</dbReference>
<dbReference type="Gene3D" id="4.10.260.10">
    <property type="entry name" value="Transducin (heterotrimeric G protein), gamma chain"/>
    <property type="match status" value="1"/>
</dbReference>
<keyword evidence="5 9" id="KW-0472">Membrane</keyword>
<evidence type="ECO:0000256" key="1">
    <source>
        <dbReference type="ARBA" id="ARBA00004342"/>
    </source>
</evidence>
<comment type="subunit">
    <text evidence="9">G proteins are composed of 3 units; alpha, beta and gamma.</text>
</comment>
<keyword evidence="8" id="KW-0636">Prenylation</keyword>
<dbReference type="InterPro" id="IPR015898">
    <property type="entry name" value="G-protein_gamma-like_dom"/>
</dbReference>
<evidence type="ECO:0000313" key="12">
    <source>
        <dbReference type="Proteomes" id="UP001209878"/>
    </source>
</evidence>
<protein>
    <recommendedName>
        <fullName evidence="9">Guanine nucleotide-binding protein subunit gamma</fullName>
    </recommendedName>
</protein>
<gene>
    <name evidence="11" type="ORF">NP493_315g03009</name>
</gene>
<keyword evidence="4" id="KW-0488">Methylation</keyword>
<evidence type="ECO:0000256" key="7">
    <source>
        <dbReference type="ARBA" id="ARBA00023288"/>
    </source>
</evidence>
<keyword evidence="12" id="KW-1185">Reference proteome</keyword>
<accession>A0AAD9L500</accession>
<dbReference type="CDD" id="cd00068">
    <property type="entry name" value="GGL"/>
    <property type="match status" value="1"/>
</dbReference>
<keyword evidence="7 9" id="KW-0449">Lipoprotein</keyword>
<dbReference type="PANTHER" id="PTHR13809">
    <property type="entry name" value="GUANINE NUCLEOTIDE-BINDING PROTEIN GAMMA SUBUNIT"/>
    <property type="match status" value="1"/>
</dbReference>
<evidence type="ECO:0000313" key="11">
    <source>
        <dbReference type="EMBL" id="KAK2183327.1"/>
    </source>
</evidence>
<dbReference type="InterPro" id="IPR036284">
    <property type="entry name" value="GGL_sf"/>
</dbReference>
<dbReference type="SMART" id="SM00224">
    <property type="entry name" value="GGL"/>
    <property type="match status" value="1"/>
</dbReference>
<dbReference type="AlphaFoldDB" id="A0AAD9L500"/>
<evidence type="ECO:0000256" key="5">
    <source>
        <dbReference type="ARBA" id="ARBA00023136"/>
    </source>
</evidence>
<organism evidence="11 12">
    <name type="scientific">Ridgeia piscesae</name>
    <name type="common">Tubeworm</name>
    <dbReference type="NCBI Taxonomy" id="27915"/>
    <lineage>
        <taxon>Eukaryota</taxon>
        <taxon>Metazoa</taxon>
        <taxon>Spiralia</taxon>
        <taxon>Lophotrochozoa</taxon>
        <taxon>Annelida</taxon>
        <taxon>Polychaeta</taxon>
        <taxon>Sedentaria</taxon>
        <taxon>Canalipalpata</taxon>
        <taxon>Sabellida</taxon>
        <taxon>Siboglinidae</taxon>
        <taxon>Ridgeia</taxon>
    </lineage>
</organism>
<keyword evidence="3 9" id="KW-1003">Cell membrane</keyword>
<reference evidence="11" key="1">
    <citation type="journal article" date="2023" name="Mol. Biol. Evol.">
        <title>Third-Generation Sequencing Reveals the Adaptive Role of the Epigenome in Three Deep-Sea Polychaetes.</title>
        <authorList>
            <person name="Perez M."/>
            <person name="Aroh O."/>
            <person name="Sun Y."/>
            <person name="Lan Y."/>
            <person name="Juniper S.K."/>
            <person name="Young C.R."/>
            <person name="Angers B."/>
            <person name="Qian P.Y."/>
        </authorList>
    </citation>
    <scope>NUCLEOTIDE SEQUENCE</scope>
    <source>
        <strain evidence="11">R07B-5</strain>
    </source>
</reference>
<proteinExistence type="inferred from homology"/>
<comment type="caution">
    <text evidence="11">The sequence shown here is derived from an EMBL/GenBank/DDBJ whole genome shotgun (WGS) entry which is preliminary data.</text>
</comment>
<dbReference type="PRINTS" id="PR00321">
    <property type="entry name" value="GPROTEING"/>
</dbReference>
<evidence type="ECO:0000256" key="4">
    <source>
        <dbReference type="ARBA" id="ARBA00022481"/>
    </source>
</evidence>
<feature type="domain" description="G protein gamma" evidence="10">
    <location>
        <begin position="1"/>
        <end position="66"/>
    </location>
</feature>
<evidence type="ECO:0000256" key="3">
    <source>
        <dbReference type="ARBA" id="ARBA00022475"/>
    </source>
</evidence>
<dbReference type="PROSITE" id="PS50058">
    <property type="entry name" value="G_PROTEIN_GAMMA"/>
    <property type="match status" value="1"/>
</dbReference>
<dbReference type="Pfam" id="PF00631">
    <property type="entry name" value="G-gamma"/>
    <property type="match status" value="1"/>
</dbReference>
<sequence length="66" mass="7557">MSSVAQQKKAVEQLRIECNMQRKPVSECVRDMVAYMEEHGSKDRLVLGFPNRKDNPYLEKSGCAIL</sequence>
<dbReference type="Proteomes" id="UP001209878">
    <property type="component" value="Unassembled WGS sequence"/>
</dbReference>
<comment type="similarity">
    <text evidence="2 9">Belongs to the G protein gamma family.</text>
</comment>
<evidence type="ECO:0000256" key="2">
    <source>
        <dbReference type="ARBA" id="ARBA00007431"/>
    </source>
</evidence>
<evidence type="ECO:0000256" key="9">
    <source>
        <dbReference type="RuleBase" id="RU004973"/>
    </source>
</evidence>
<dbReference type="SMART" id="SM01224">
    <property type="entry name" value="G_gamma"/>
    <property type="match status" value="1"/>
</dbReference>
<name>A0AAD9L500_RIDPI</name>
<dbReference type="SUPFAM" id="SSF48670">
    <property type="entry name" value="Transducin (heterotrimeric G protein), gamma chain"/>
    <property type="match status" value="1"/>
</dbReference>
<dbReference type="InterPro" id="IPR001770">
    <property type="entry name" value="G-protein_gamma"/>
</dbReference>
<dbReference type="FunFam" id="4.10.260.10:FF:000001">
    <property type="entry name" value="Guanine nucleotide-binding protein subunit gamma"/>
    <property type="match status" value="1"/>
</dbReference>